<dbReference type="EMBL" id="CP019633">
    <property type="protein sequence ID" value="AQQ10065.1"/>
    <property type="molecule type" value="Genomic_DNA"/>
</dbReference>
<dbReference type="STRING" id="1940790.L21SP3_01890"/>
<keyword evidence="1" id="KW-0732">Signal</keyword>
<dbReference type="Gene3D" id="3.40.50.1110">
    <property type="entry name" value="SGNH hydrolase"/>
    <property type="match status" value="1"/>
</dbReference>
<protein>
    <submittedName>
        <fullName evidence="3">Argininosuccinate lyase</fullName>
    </submittedName>
</protein>
<dbReference type="InterPro" id="IPR036514">
    <property type="entry name" value="SGNH_hydro_sf"/>
</dbReference>
<organism evidence="3 4">
    <name type="scientific">Sedimentisphaera cyanobacteriorum</name>
    <dbReference type="NCBI Taxonomy" id="1940790"/>
    <lineage>
        <taxon>Bacteria</taxon>
        <taxon>Pseudomonadati</taxon>
        <taxon>Planctomycetota</taxon>
        <taxon>Phycisphaerae</taxon>
        <taxon>Sedimentisphaerales</taxon>
        <taxon>Sedimentisphaeraceae</taxon>
        <taxon>Sedimentisphaera</taxon>
    </lineage>
</organism>
<dbReference type="Proteomes" id="UP000188273">
    <property type="component" value="Chromosome"/>
</dbReference>
<dbReference type="GO" id="GO:0016829">
    <property type="term" value="F:lyase activity"/>
    <property type="evidence" value="ECO:0007669"/>
    <property type="project" value="UniProtKB-KW"/>
</dbReference>
<dbReference type="GO" id="GO:0016788">
    <property type="term" value="F:hydrolase activity, acting on ester bonds"/>
    <property type="evidence" value="ECO:0007669"/>
    <property type="project" value="UniProtKB-ARBA"/>
</dbReference>
<evidence type="ECO:0000259" key="2">
    <source>
        <dbReference type="Pfam" id="PF13472"/>
    </source>
</evidence>
<keyword evidence="3" id="KW-0456">Lyase</keyword>
<feature type="chain" id="PRO_5012862905" evidence="1">
    <location>
        <begin position="27"/>
        <end position="256"/>
    </location>
</feature>
<feature type="domain" description="SGNH hydrolase-type esterase" evidence="2">
    <location>
        <begin position="72"/>
        <end position="217"/>
    </location>
</feature>
<reference evidence="4" key="1">
    <citation type="submission" date="2017-02" db="EMBL/GenBank/DDBJ databases">
        <title>Comparative genomics and description of representatives of a novel lineage of planctomycetes thriving in anoxic sediments.</title>
        <authorList>
            <person name="Spring S."/>
            <person name="Bunk B."/>
            <person name="Sproer C."/>
            <person name="Klenk H.-P."/>
        </authorList>
    </citation>
    <scope>NUCLEOTIDE SEQUENCE [LARGE SCALE GENOMIC DNA]</scope>
    <source>
        <strain evidence="4">L21-RPul-D3</strain>
    </source>
</reference>
<name>A0A1Q2HS52_9BACT</name>
<dbReference type="SUPFAM" id="SSF52266">
    <property type="entry name" value="SGNH hydrolase"/>
    <property type="match status" value="1"/>
</dbReference>
<dbReference type="PANTHER" id="PTHR30383">
    <property type="entry name" value="THIOESTERASE 1/PROTEASE 1/LYSOPHOSPHOLIPASE L1"/>
    <property type="match status" value="1"/>
</dbReference>
<dbReference type="OrthoDB" id="2513075at2"/>
<feature type="signal peptide" evidence="1">
    <location>
        <begin position="1"/>
        <end position="26"/>
    </location>
</feature>
<proteinExistence type="predicted"/>
<dbReference type="KEGG" id="pbu:L21SP3_01890"/>
<dbReference type="InterPro" id="IPR013830">
    <property type="entry name" value="SGNH_hydro"/>
</dbReference>
<dbReference type="InterPro" id="IPR051532">
    <property type="entry name" value="Ester_Hydrolysis_Enzymes"/>
</dbReference>
<evidence type="ECO:0000313" key="3">
    <source>
        <dbReference type="EMBL" id="AQQ10065.1"/>
    </source>
</evidence>
<dbReference type="Pfam" id="PF13472">
    <property type="entry name" value="Lipase_GDSL_2"/>
    <property type="match status" value="1"/>
</dbReference>
<gene>
    <name evidence="3" type="ORF">L21SP3_01890</name>
</gene>
<dbReference type="RefSeq" id="WP_077540944.1">
    <property type="nucleotide sequence ID" value="NZ_CP019633.1"/>
</dbReference>
<evidence type="ECO:0000256" key="1">
    <source>
        <dbReference type="SAM" id="SignalP"/>
    </source>
</evidence>
<sequence length="256" mass="28725" precursor="true">MAKLQKFICISAALLLGFSLVSPLSAKDVKDPGPARFKGSIESFRQWDSKNSSPDEAVLFVGSSSIRMWKTAEAFPGLDVINRGFGGSHISDIIHYCDDVISGYSPAVIVFYAGDNDAASGKPPEQIFKDYQQLLSKIRDEYPSTPFVYLPIKPASSRWKYWDQMSETNQIIRRFNQKHENLYYADTASALLTEQGRPNDKLFLKDRLHLNKKGYEIWNSILRPRLTSIYEKLKGDAGKSGSCKQEACGDSVSGQY</sequence>
<keyword evidence="4" id="KW-1185">Reference proteome</keyword>
<dbReference type="AlphaFoldDB" id="A0A1Q2HS52"/>
<accession>A0A1Q2HS52</accession>
<evidence type="ECO:0000313" key="4">
    <source>
        <dbReference type="Proteomes" id="UP000188273"/>
    </source>
</evidence>